<gene>
    <name evidence="2" type="ORF">B2J93_7164</name>
</gene>
<sequence>MSSGGRREDGGGWRRLEGMEEMEEMEEMEGGWRDGYGWGGRLEGWRGPGPPGLARHRSIKPSSLFIWPINSSLFTWPINSPLFIWQINIQGRESWEHSAHPGAQASSPTLRILCSLCSPFSPFSPVPPVSPVSPTRSARPQELPRPRSAGGGAQDPRSTGCTTPFFLRSLLFCFEDLILCRRPRKYHAQRLVWRCNPTENLPRCGTRANGGVRLAGGEEGRDPQCLSHPVSGPGKPTSRNTNGGVVVGRTSSSGKHARTLPTHTNQPPLGKRCWRGVCLACGGVLFRFEACPAKA</sequence>
<name>A0A218Z561_9HELO</name>
<feature type="region of interest" description="Disordered" evidence="1">
    <location>
        <begin position="126"/>
        <end position="158"/>
    </location>
</feature>
<dbReference type="EMBL" id="MZNU01000188">
    <property type="protein sequence ID" value="OWP03138.1"/>
    <property type="molecule type" value="Genomic_DNA"/>
</dbReference>
<dbReference type="AlphaFoldDB" id="A0A218Z561"/>
<comment type="caution">
    <text evidence="2">The sequence shown here is derived from an EMBL/GenBank/DDBJ whole genome shotgun (WGS) entry which is preliminary data.</text>
</comment>
<protein>
    <submittedName>
        <fullName evidence="2">Uncharacterized protein</fullName>
    </submittedName>
</protein>
<dbReference type="InParanoid" id="A0A218Z561"/>
<dbReference type="Proteomes" id="UP000242519">
    <property type="component" value="Unassembled WGS sequence"/>
</dbReference>
<keyword evidence="3" id="KW-1185">Reference proteome</keyword>
<reference evidence="2 3" key="1">
    <citation type="submission" date="2017-04" db="EMBL/GenBank/DDBJ databases">
        <title>Draft genome sequence of Marssonina coronaria NL1: causal agent of apple blotch.</title>
        <authorList>
            <person name="Cheng Q."/>
        </authorList>
    </citation>
    <scope>NUCLEOTIDE SEQUENCE [LARGE SCALE GENOMIC DNA]</scope>
    <source>
        <strain evidence="2 3">NL1</strain>
    </source>
</reference>
<feature type="compositionally biased region" description="Low complexity" evidence="1">
    <location>
        <begin position="237"/>
        <end position="254"/>
    </location>
</feature>
<evidence type="ECO:0000313" key="2">
    <source>
        <dbReference type="EMBL" id="OWP03138.1"/>
    </source>
</evidence>
<accession>A0A218Z561</accession>
<proteinExistence type="predicted"/>
<organism evidence="2 3">
    <name type="scientific">Diplocarpon coronariae</name>
    <dbReference type="NCBI Taxonomy" id="2795749"/>
    <lineage>
        <taxon>Eukaryota</taxon>
        <taxon>Fungi</taxon>
        <taxon>Dikarya</taxon>
        <taxon>Ascomycota</taxon>
        <taxon>Pezizomycotina</taxon>
        <taxon>Leotiomycetes</taxon>
        <taxon>Helotiales</taxon>
        <taxon>Drepanopezizaceae</taxon>
        <taxon>Diplocarpon</taxon>
    </lineage>
</organism>
<feature type="region of interest" description="Disordered" evidence="1">
    <location>
        <begin position="215"/>
        <end position="265"/>
    </location>
</feature>
<evidence type="ECO:0000313" key="3">
    <source>
        <dbReference type="Proteomes" id="UP000242519"/>
    </source>
</evidence>
<evidence type="ECO:0000256" key="1">
    <source>
        <dbReference type="SAM" id="MobiDB-lite"/>
    </source>
</evidence>